<comment type="caution">
    <text evidence="1">The sequence shown here is derived from an EMBL/GenBank/DDBJ whole genome shotgun (WGS) entry which is preliminary data.</text>
</comment>
<name>A0A4Y2FT85_ARAVE</name>
<protein>
    <submittedName>
        <fullName evidence="1">Uncharacterized protein</fullName>
    </submittedName>
</protein>
<keyword evidence="2" id="KW-1185">Reference proteome</keyword>
<dbReference type="Proteomes" id="UP000499080">
    <property type="component" value="Unassembled WGS sequence"/>
</dbReference>
<evidence type="ECO:0000313" key="2">
    <source>
        <dbReference type="Proteomes" id="UP000499080"/>
    </source>
</evidence>
<dbReference type="EMBL" id="BGPR01001058">
    <property type="protein sequence ID" value="GBM44237.1"/>
    <property type="molecule type" value="Genomic_DNA"/>
</dbReference>
<sequence>MTFDGVPHYHHHARCHSIFVIISAGRRGNPRNLALYPHMTLPSSSFAYPITSTCGSLSSLVTFWLPRGPGVPFVGGCAPLPQPWLIGVVCGEVRKRAVFLR</sequence>
<reference evidence="1 2" key="1">
    <citation type="journal article" date="2019" name="Sci. Rep.">
        <title>Orb-weaving spider Araneus ventricosus genome elucidates the spidroin gene catalogue.</title>
        <authorList>
            <person name="Kono N."/>
            <person name="Nakamura H."/>
            <person name="Ohtoshi R."/>
            <person name="Moran D.A.P."/>
            <person name="Shinohara A."/>
            <person name="Yoshida Y."/>
            <person name="Fujiwara M."/>
            <person name="Mori M."/>
            <person name="Tomita M."/>
            <person name="Arakawa K."/>
        </authorList>
    </citation>
    <scope>NUCLEOTIDE SEQUENCE [LARGE SCALE GENOMIC DNA]</scope>
</reference>
<dbReference type="AlphaFoldDB" id="A0A4Y2FT85"/>
<evidence type="ECO:0000313" key="1">
    <source>
        <dbReference type="EMBL" id="GBM44237.1"/>
    </source>
</evidence>
<gene>
    <name evidence="1" type="ORF">AVEN_15568_1</name>
</gene>
<organism evidence="1 2">
    <name type="scientific">Araneus ventricosus</name>
    <name type="common">Orbweaver spider</name>
    <name type="synonym">Epeira ventricosa</name>
    <dbReference type="NCBI Taxonomy" id="182803"/>
    <lineage>
        <taxon>Eukaryota</taxon>
        <taxon>Metazoa</taxon>
        <taxon>Ecdysozoa</taxon>
        <taxon>Arthropoda</taxon>
        <taxon>Chelicerata</taxon>
        <taxon>Arachnida</taxon>
        <taxon>Araneae</taxon>
        <taxon>Araneomorphae</taxon>
        <taxon>Entelegynae</taxon>
        <taxon>Araneoidea</taxon>
        <taxon>Araneidae</taxon>
        <taxon>Araneus</taxon>
    </lineage>
</organism>
<accession>A0A4Y2FT85</accession>
<proteinExistence type="predicted"/>